<dbReference type="Pfam" id="PF07690">
    <property type="entry name" value="MFS_1"/>
    <property type="match status" value="1"/>
</dbReference>
<evidence type="ECO:0000259" key="7">
    <source>
        <dbReference type="PROSITE" id="PS50850"/>
    </source>
</evidence>
<keyword evidence="11" id="KW-1185">Reference proteome</keyword>
<dbReference type="EMBL" id="NITY01000004">
    <property type="protein sequence ID" value="PHM44847.1"/>
    <property type="molecule type" value="Genomic_DNA"/>
</dbReference>
<dbReference type="Gene3D" id="1.20.1720.10">
    <property type="entry name" value="Multidrug resistance protein D"/>
    <property type="match status" value="1"/>
</dbReference>
<dbReference type="STRING" id="351675.SAMN05421680_106100"/>
<feature type="transmembrane region" description="Helical" evidence="6">
    <location>
        <begin position="89"/>
        <end position="108"/>
    </location>
</feature>
<dbReference type="AlphaFoldDB" id="A0A1I3PD25"/>
<evidence type="ECO:0000256" key="2">
    <source>
        <dbReference type="ARBA" id="ARBA00022448"/>
    </source>
</evidence>
<dbReference type="InterPro" id="IPR036259">
    <property type="entry name" value="MFS_trans_sf"/>
</dbReference>
<accession>A0A1I3PD25</accession>
<feature type="transmembrane region" description="Helical" evidence="6">
    <location>
        <begin position="317"/>
        <end position="334"/>
    </location>
</feature>
<feature type="transmembrane region" description="Helical" evidence="6">
    <location>
        <begin position="288"/>
        <end position="311"/>
    </location>
</feature>
<evidence type="ECO:0000256" key="4">
    <source>
        <dbReference type="ARBA" id="ARBA00022989"/>
    </source>
</evidence>
<evidence type="ECO:0000313" key="8">
    <source>
        <dbReference type="EMBL" id="PHM44847.1"/>
    </source>
</evidence>
<evidence type="ECO:0000256" key="6">
    <source>
        <dbReference type="SAM" id="Phobius"/>
    </source>
</evidence>
<name>A0A1I3PD25_9GAMM</name>
<dbReference type="GO" id="GO:0022857">
    <property type="term" value="F:transmembrane transporter activity"/>
    <property type="evidence" value="ECO:0007669"/>
    <property type="project" value="InterPro"/>
</dbReference>
<gene>
    <name evidence="9" type="ORF">SAMN05421680_106100</name>
    <name evidence="8" type="ORF">Xmau_01561</name>
</gene>
<dbReference type="GO" id="GO:1990961">
    <property type="term" value="P:xenobiotic detoxification by transmembrane export across the plasma membrane"/>
    <property type="evidence" value="ECO:0007669"/>
    <property type="project" value="TreeGrafter"/>
</dbReference>
<dbReference type="GO" id="GO:0005886">
    <property type="term" value="C:plasma membrane"/>
    <property type="evidence" value="ECO:0007669"/>
    <property type="project" value="TreeGrafter"/>
</dbReference>
<feature type="transmembrane region" description="Helical" evidence="6">
    <location>
        <begin position="114"/>
        <end position="135"/>
    </location>
</feature>
<keyword evidence="4 6" id="KW-1133">Transmembrane helix</keyword>
<evidence type="ECO:0000256" key="5">
    <source>
        <dbReference type="ARBA" id="ARBA00023136"/>
    </source>
</evidence>
<dbReference type="PROSITE" id="PS50850">
    <property type="entry name" value="MFS"/>
    <property type="match status" value="1"/>
</dbReference>
<dbReference type="Proteomes" id="UP000198919">
    <property type="component" value="Unassembled WGS sequence"/>
</dbReference>
<feature type="transmembrane region" description="Helical" evidence="6">
    <location>
        <begin position="261"/>
        <end position="281"/>
    </location>
</feature>
<organism evidence="9 10">
    <name type="scientific">Xenorhabdus mauleonii</name>
    <dbReference type="NCBI Taxonomy" id="351675"/>
    <lineage>
        <taxon>Bacteria</taxon>
        <taxon>Pseudomonadati</taxon>
        <taxon>Pseudomonadota</taxon>
        <taxon>Gammaproteobacteria</taxon>
        <taxon>Enterobacterales</taxon>
        <taxon>Morganellaceae</taxon>
        <taxon>Xenorhabdus</taxon>
    </lineage>
</organism>
<dbReference type="EMBL" id="FORG01000006">
    <property type="protein sequence ID" value="SFJ19247.1"/>
    <property type="molecule type" value="Genomic_DNA"/>
</dbReference>
<comment type="subcellular location">
    <subcellularLocation>
        <location evidence="1">Membrane</location>
        <topology evidence="1">Multi-pass membrane protein</topology>
    </subcellularLocation>
</comment>
<feature type="transmembrane region" description="Helical" evidence="6">
    <location>
        <begin position="222"/>
        <end position="241"/>
    </location>
</feature>
<reference evidence="8 11" key="3">
    <citation type="journal article" date="2017" name="Nat. Microbiol.">
        <title>Natural product diversity associated with the nematode symbionts Photorhabdus and Xenorhabdus.</title>
        <authorList>
            <person name="Tobias N.J."/>
            <person name="Wolff H."/>
            <person name="Djahanschiri B."/>
            <person name="Grundmann F."/>
            <person name="Kronenwerth M."/>
            <person name="Shi Y.M."/>
            <person name="Simonyi S."/>
            <person name="Grun P."/>
            <person name="Shapiro-Ilan D."/>
            <person name="Pidot S.J."/>
            <person name="Stinear T.P."/>
            <person name="Ebersberger I."/>
            <person name="Bode H.B."/>
        </authorList>
    </citation>
    <scope>NUCLEOTIDE SEQUENCE [LARGE SCALE GENOMIC DNA]</scope>
    <source>
        <strain evidence="8 11">DSM 17908</strain>
    </source>
</reference>
<sequence>MKNGPFIANKAFCMEIKIKKEFIIFIAFITVFLAQLGNSMYLPALPLIAEKLSASQQDIALSFPAFLIGMAVLMLIWGGVSEKYGRKKVLSIAILFYSLCSFAIAIASNTEVFIFLRFLQGMGAGGMTVLSRILIKDYFSGDRLAKSLSWISFSFVVSVGIGQFLGALVTKFWGWQAIFFSLTFTTLALFASFLLIKFPAIQLTPSSLSFKQTYITILRYKPFLLPALAGALGYGIVVTFNTNAPFIFQTHLQWNAYEYGLLGWPISMTYFLGAFIVNRYVVRKGRELIIMMGLGILLFGCSVMLLGGIFYLALLFWLPYCVALIGQAIIYPVSMSMSIEKSPIGGGYAVALCGFLHQVMAAVIGIAASMLPIQYPWMTTFLMLCLALGVMLCVLHSLRQPIRH</sequence>
<proteinExistence type="predicted"/>
<reference evidence="9" key="2">
    <citation type="submission" date="2016-10" db="EMBL/GenBank/DDBJ databases">
        <authorList>
            <person name="de Groot N.N."/>
        </authorList>
    </citation>
    <scope>NUCLEOTIDE SEQUENCE [LARGE SCALE GENOMIC DNA]</scope>
    <source>
        <strain evidence="9">DSM 17908</strain>
    </source>
</reference>
<dbReference type="PANTHER" id="PTHR23502">
    <property type="entry name" value="MAJOR FACILITATOR SUPERFAMILY"/>
    <property type="match status" value="1"/>
</dbReference>
<feature type="transmembrane region" description="Helical" evidence="6">
    <location>
        <begin position="59"/>
        <end position="77"/>
    </location>
</feature>
<evidence type="ECO:0000313" key="9">
    <source>
        <dbReference type="EMBL" id="SFJ19247.1"/>
    </source>
</evidence>
<dbReference type="InterPro" id="IPR011701">
    <property type="entry name" value="MFS"/>
</dbReference>
<dbReference type="PANTHER" id="PTHR23502:SF132">
    <property type="entry name" value="POLYAMINE TRANSPORTER 2-RELATED"/>
    <property type="match status" value="1"/>
</dbReference>
<feature type="transmembrane region" description="Helical" evidence="6">
    <location>
        <begin position="377"/>
        <end position="398"/>
    </location>
</feature>
<dbReference type="InterPro" id="IPR020846">
    <property type="entry name" value="MFS_dom"/>
</dbReference>
<evidence type="ECO:0000313" key="10">
    <source>
        <dbReference type="Proteomes" id="UP000198919"/>
    </source>
</evidence>
<feature type="transmembrane region" description="Helical" evidence="6">
    <location>
        <begin position="147"/>
        <end position="169"/>
    </location>
</feature>
<feature type="transmembrane region" description="Helical" evidence="6">
    <location>
        <begin position="346"/>
        <end position="371"/>
    </location>
</feature>
<evidence type="ECO:0000256" key="1">
    <source>
        <dbReference type="ARBA" id="ARBA00004141"/>
    </source>
</evidence>
<reference evidence="10" key="1">
    <citation type="submission" date="2016-10" db="EMBL/GenBank/DDBJ databases">
        <authorList>
            <person name="Varghese N."/>
            <person name="Submissions S."/>
        </authorList>
    </citation>
    <scope>NUCLEOTIDE SEQUENCE [LARGE SCALE GENOMIC DNA]</scope>
    <source>
        <strain evidence="10">DSM 17908</strain>
    </source>
</reference>
<feature type="transmembrane region" description="Helical" evidence="6">
    <location>
        <begin position="21"/>
        <end position="39"/>
    </location>
</feature>
<dbReference type="SUPFAM" id="SSF103473">
    <property type="entry name" value="MFS general substrate transporter"/>
    <property type="match status" value="1"/>
</dbReference>
<evidence type="ECO:0000313" key="11">
    <source>
        <dbReference type="Proteomes" id="UP000224607"/>
    </source>
</evidence>
<keyword evidence="3 6" id="KW-0812">Transmembrane</keyword>
<keyword evidence="2" id="KW-0813">Transport</keyword>
<feature type="domain" description="Major facilitator superfamily (MFS) profile" evidence="7">
    <location>
        <begin position="23"/>
        <end position="403"/>
    </location>
</feature>
<keyword evidence="5 6" id="KW-0472">Membrane</keyword>
<evidence type="ECO:0000256" key="3">
    <source>
        <dbReference type="ARBA" id="ARBA00022692"/>
    </source>
</evidence>
<protein>
    <submittedName>
        <fullName evidence="8">Multidrug resistance protein MdtL</fullName>
    </submittedName>
    <submittedName>
        <fullName evidence="9">Predicted arabinose efflux permease, MFS family</fullName>
    </submittedName>
</protein>
<dbReference type="Proteomes" id="UP000224607">
    <property type="component" value="Unassembled WGS sequence"/>
</dbReference>
<feature type="transmembrane region" description="Helical" evidence="6">
    <location>
        <begin position="175"/>
        <end position="201"/>
    </location>
</feature>